<proteinExistence type="inferred from homology"/>
<dbReference type="PRINTS" id="PR00469">
    <property type="entry name" value="PNDRDTASEII"/>
</dbReference>
<evidence type="ECO:0000313" key="17">
    <source>
        <dbReference type="EMBL" id="MFC4110521.1"/>
    </source>
</evidence>
<keyword evidence="10" id="KW-0560">Oxidoreductase</keyword>
<dbReference type="Proteomes" id="UP001595868">
    <property type="component" value="Unassembled WGS sequence"/>
</dbReference>
<comment type="cofactor">
    <cofactor evidence="2">
        <name>[4Fe-4S] cluster</name>
        <dbReference type="ChEBI" id="CHEBI:49883"/>
    </cofactor>
</comment>
<accession>A0ABV8KWZ5</accession>
<keyword evidence="11" id="KW-0408">Iron</keyword>
<keyword evidence="7" id="KW-0285">Flavoprotein</keyword>
<comment type="cofactor">
    <cofactor evidence="3">
        <name>FAD</name>
        <dbReference type="ChEBI" id="CHEBI:57692"/>
    </cofactor>
</comment>
<comment type="cofactor">
    <cofactor evidence="1">
        <name>siroheme</name>
        <dbReference type="ChEBI" id="CHEBI:60052"/>
    </cofactor>
</comment>
<comment type="pathway">
    <text evidence="4">Nitrogen metabolism; nitrate reduction (assimilation).</text>
</comment>
<evidence type="ECO:0000313" key="18">
    <source>
        <dbReference type="Proteomes" id="UP001595868"/>
    </source>
</evidence>
<evidence type="ECO:0000256" key="7">
    <source>
        <dbReference type="ARBA" id="ARBA00022630"/>
    </source>
</evidence>
<evidence type="ECO:0000259" key="14">
    <source>
        <dbReference type="Pfam" id="PF04324"/>
    </source>
</evidence>
<comment type="caution">
    <text evidence="17">The sequence shown here is derived from an EMBL/GenBank/DDBJ whole genome shotgun (WGS) entry which is preliminary data.</text>
</comment>
<dbReference type="Gene3D" id="3.50.50.60">
    <property type="entry name" value="FAD/NAD(P)-binding domain"/>
    <property type="match status" value="2"/>
</dbReference>
<dbReference type="EMBL" id="JBHSBN010000044">
    <property type="protein sequence ID" value="MFC4110521.1"/>
    <property type="molecule type" value="Genomic_DNA"/>
</dbReference>
<dbReference type="PANTHER" id="PTHR43809">
    <property type="entry name" value="NITRITE REDUCTASE (NADH) LARGE SUBUNIT"/>
    <property type="match status" value="1"/>
</dbReference>
<evidence type="ECO:0000256" key="8">
    <source>
        <dbReference type="ARBA" id="ARBA00022723"/>
    </source>
</evidence>
<evidence type="ECO:0000256" key="4">
    <source>
        <dbReference type="ARBA" id="ARBA00005096"/>
    </source>
</evidence>
<feature type="domain" description="NADH-rubredoxin oxidoreductase C-terminal" evidence="16">
    <location>
        <begin position="302"/>
        <end position="357"/>
    </location>
</feature>
<sequence>MRAVVVGCGMAGARVATELHARDRDVKVTVFGAERHAPYNRLMLSTLLAGRVTEDDLAMAAPPAGMDVRLGTPVTAVDLARRVVVTADEAVEYDALVLATGARAVDPPLSGLDADNVYVFRTLDDCRGILAGAATARTAVVLGGGLLGLEAARGLAGRGLDVTVVHAGSYPMDRQLDPDGGAVLARVLGRLGVRVRLGARAVGWTGTALDLADGGTVPADLLVLACGVRPDTALARAAGLAVRHGVLVDDALRTSDPDVYAIGDCAEHDGTVYGLVAPAWEQAATVADRLTGGAARYRGTRPVTRLKAAGLDVAAMGSVTADHPDAEVVSFADPARGTYARLVIRDDRLAGAVLLGENPSVGTVVQLFDRDAEVPADRRSLLLGRSFGAAAPTRAETPAFLPAQAVVCRCNSVSKAAITAGWRAGARTVPEIVAATRATTGCGSCRDAVTGIVDWLASAESTEPGEVTSRAESNEEVSFQ</sequence>
<evidence type="ECO:0000259" key="15">
    <source>
        <dbReference type="Pfam" id="PF07992"/>
    </source>
</evidence>
<evidence type="ECO:0000256" key="2">
    <source>
        <dbReference type="ARBA" id="ARBA00001966"/>
    </source>
</evidence>
<evidence type="ECO:0000259" key="16">
    <source>
        <dbReference type="Pfam" id="PF18267"/>
    </source>
</evidence>
<evidence type="ECO:0000256" key="13">
    <source>
        <dbReference type="SAM" id="MobiDB-lite"/>
    </source>
</evidence>
<gene>
    <name evidence="17" type="ORF">ACFOX0_31955</name>
</gene>
<evidence type="ECO:0000256" key="5">
    <source>
        <dbReference type="ARBA" id="ARBA00010429"/>
    </source>
</evidence>
<organism evidence="17 18">
    <name type="scientific">Micromonospora zhanjiangensis</name>
    <dbReference type="NCBI Taxonomy" id="1522057"/>
    <lineage>
        <taxon>Bacteria</taxon>
        <taxon>Bacillati</taxon>
        <taxon>Actinomycetota</taxon>
        <taxon>Actinomycetes</taxon>
        <taxon>Micromonosporales</taxon>
        <taxon>Micromonosporaceae</taxon>
        <taxon>Micromonospora</taxon>
    </lineage>
</organism>
<dbReference type="InterPro" id="IPR041575">
    <property type="entry name" value="Rubredoxin_C"/>
</dbReference>
<dbReference type="Gene3D" id="1.10.10.1100">
    <property type="entry name" value="BFD-like [2Fe-2S]-binding domain"/>
    <property type="match status" value="1"/>
</dbReference>
<protein>
    <submittedName>
        <fullName evidence="17">FAD-dependent oxidoreductase</fullName>
    </submittedName>
</protein>
<dbReference type="Pfam" id="PF07992">
    <property type="entry name" value="Pyr_redox_2"/>
    <property type="match status" value="1"/>
</dbReference>
<feature type="domain" description="BFD-like [2Fe-2S]-binding" evidence="14">
    <location>
        <begin position="406"/>
        <end position="454"/>
    </location>
</feature>
<dbReference type="Gene3D" id="3.30.390.30">
    <property type="match status" value="1"/>
</dbReference>
<dbReference type="InterPro" id="IPR052034">
    <property type="entry name" value="NasD-like"/>
</dbReference>
<evidence type="ECO:0000256" key="10">
    <source>
        <dbReference type="ARBA" id="ARBA00023002"/>
    </source>
</evidence>
<keyword evidence="8" id="KW-0479">Metal-binding</keyword>
<dbReference type="Pfam" id="PF04324">
    <property type="entry name" value="Fer2_BFD"/>
    <property type="match status" value="1"/>
</dbReference>
<evidence type="ECO:0000256" key="6">
    <source>
        <dbReference type="ARBA" id="ARBA00022617"/>
    </source>
</evidence>
<evidence type="ECO:0000256" key="1">
    <source>
        <dbReference type="ARBA" id="ARBA00001929"/>
    </source>
</evidence>
<dbReference type="InterPro" id="IPR016156">
    <property type="entry name" value="FAD/NAD-linked_Rdtase_dimer_sf"/>
</dbReference>
<dbReference type="Pfam" id="PF18267">
    <property type="entry name" value="Rubredoxin_C"/>
    <property type="match status" value="1"/>
</dbReference>
<dbReference type="SUPFAM" id="SSF51905">
    <property type="entry name" value="FAD/NAD(P)-binding domain"/>
    <property type="match status" value="2"/>
</dbReference>
<dbReference type="InterPro" id="IPR023753">
    <property type="entry name" value="FAD/NAD-binding_dom"/>
</dbReference>
<evidence type="ECO:0000256" key="9">
    <source>
        <dbReference type="ARBA" id="ARBA00022827"/>
    </source>
</evidence>
<name>A0ABV8KWZ5_9ACTN</name>
<dbReference type="RefSeq" id="WP_377553004.1">
    <property type="nucleotide sequence ID" value="NZ_JBHSBN010000044.1"/>
</dbReference>
<dbReference type="PRINTS" id="PR00368">
    <property type="entry name" value="FADPNR"/>
</dbReference>
<feature type="region of interest" description="Disordered" evidence="13">
    <location>
        <begin position="460"/>
        <end position="480"/>
    </location>
</feature>
<comment type="similarity">
    <text evidence="5">Belongs to the nitrite and sulfite reductase 4Fe-4S domain family.</text>
</comment>
<dbReference type="InterPro" id="IPR007419">
    <property type="entry name" value="BFD-like_2Fe2S-bd_dom"/>
</dbReference>
<feature type="domain" description="FAD/NAD(P)-binding" evidence="15">
    <location>
        <begin position="2"/>
        <end position="283"/>
    </location>
</feature>
<dbReference type="InterPro" id="IPR041854">
    <property type="entry name" value="BFD-like_2Fe2S-bd_dom_sf"/>
</dbReference>
<reference evidence="18" key="1">
    <citation type="journal article" date="2019" name="Int. J. Syst. Evol. Microbiol.">
        <title>The Global Catalogue of Microorganisms (GCM) 10K type strain sequencing project: providing services to taxonomists for standard genome sequencing and annotation.</title>
        <authorList>
            <consortium name="The Broad Institute Genomics Platform"/>
            <consortium name="The Broad Institute Genome Sequencing Center for Infectious Disease"/>
            <person name="Wu L."/>
            <person name="Ma J."/>
        </authorList>
    </citation>
    <scope>NUCLEOTIDE SEQUENCE [LARGE SCALE GENOMIC DNA]</scope>
    <source>
        <strain evidence="18">2902at01</strain>
    </source>
</reference>
<dbReference type="InterPro" id="IPR036188">
    <property type="entry name" value="FAD/NAD-bd_sf"/>
</dbReference>
<dbReference type="PANTHER" id="PTHR43809:SF1">
    <property type="entry name" value="NITRITE REDUCTASE (NADH) LARGE SUBUNIT"/>
    <property type="match status" value="1"/>
</dbReference>
<keyword evidence="9" id="KW-0274">FAD</keyword>
<evidence type="ECO:0000256" key="12">
    <source>
        <dbReference type="ARBA" id="ARBA00023014"/>
    </source>
</evidence>
<keyword evidence="6" id="KW-0349">Heme</keyword>
<keyword evidence="18" id="KW-1185">Reference proteome</keyword>
<evidence type="ECO:0000256" key="11">
    <source>
        <dbReference type="ARBA" id="ARBA00023004"/>
    </source>
</evidence>
<evidence type="ECO:0000256" key="3">
    <source>
        <dbReference type="ARBA" id="ARBA00001974"/>
    </source>
</evidence>
<keyword evidence="12" id="KW-0411">Iron-sulfur</keyword>